<name>A0A0B0EML5_9BACT</name>
<dbReference type="InterPro" id="IPR036390">
    <property type="entry name" value="WH_DNA-bd_sf"/>
</dbReference>
<protein>
    <submittedName>
        <fullName evidence="1">Uncharacterized protein</fullName>
    </submittedName>
</protein>
<dbReference type="AlphaFoldDB" id="A0A0B0EML5"/>
<dbReference type="EMBL" id="JRYO01000164">
    <property type="protein sequence ID" value="KHE91895.1"/>
    <property type="molecule type" value="Genomic_DNA"/>
</dbReference>
<gene>
    <name evidence="1" type="ORF">SCABRO_02362</name>
</gene>
<dbReference type="eggNOG" id="COG3177">
    <property type="taxonomic scope" value="Bacteria"/>
</dbReference>
<dbReference type="Gene3D" id="1.10.10.10">
    <property type="entry name" value="Winged helix-like DNA-binding domain superfamily/Winged helix DNA-binding domain"/>
    <property type="match status" value="1"/>
</dbReference>
<dbReference type="SUPFAM" id="SSF46785">
    <property type="entry name" value="Winged helix' DNA-binding domain"/>
    <property type="match status" value="1"/>
</dbReference>
<organism evidence="1 2">
    <name type="scientific">Candidatus Scalindua brodae</name>
    <dbReference type="NCBI Taxonomy" id="237368"/>
    <lineage>
        <taxon>Bacteria</taxon>
        <taxon>Pseudomonadati</taxon>
        <taxon>Planctomycetota</taxon>
        <taxon>Candidatus Brocadiia</taxon>
        <taxon>Candidatus Brocadiales</taxon>
        <taxon>Candidatus Scalinduaceae</taxon>
        <taxon>Candidatus Scalindua</taxon>
    </lineage>
</organism>
<sequence>MPWVTYFWGVLLRAYKEFEDRVGSIRTSKGSKTVQIRKAVERKIGPFSISDIERECAGTSRDMVRRVLRQLRDEGIIVSTGKGRNAKWLRKKS</sequence>
<proteinExistence type="predicted"/>
<evidence type="ECO:0000313" key="2">
    <source>
        <dbReference type="Proteomes" id="UP000030652"/>
    </source>
</evidence>
<accession>A0A0B0EML5</accession>
<comment type="caution">
    <text evidence="1">The sequence shown here is derived from an EMBL/GenBank/DDBJ whole genome shotgun (WGS) entry which is preliminary data.</text>
</comment>
<reference evidence="1 2" key="1">
    <citation type="submission" date="2014-10" db="EMBL/GenBank/DDBJ databases">
        <title>Draft genome of anammox bacterium scalindua brodae, obtained using differential coverage binning of sequence data from two enrichment reactors.</title>
        <authorList>
            <person name="Speth D.R."/>
            <person name="Russ L."/>
            <person name="Kartal B."/>
            <person name="Op den Camp H.J."/>
            <person name="Dutilh B.E."/>
            <person name="Jetten M.S."/>
        </authorList>
    </citation>
    <scope>NUCLEOTIDE SEQUENCE [LARGE SCALE GENOMIC DNA]</scope>
    <source>
        <strain evidence="1">RU1</strain>
    </source>
</reference>
<dbReference type="Proteomes" id="UP000030652">
    <property type="component" value="Unassembled WGS sequence"/>
</dbReference>
<evidence type="ECO:0000313" key="1">
    <source>
        <dbReference type="EMBL" id="KHE91895.1"/>
    </source>
</evidence>
<dbReference type="InterPro" id="IPR036388">
    <property type="entry name" value="WH-like_DNA-bd_sf"/>
</dbReference>